<evidence type="ECO:0000313" key="1">
    <source>
        <dbReference type="EMBL" id="SFI81167.1"/>
    </source>
</evidence>
<keyword evidence="1" id="KW-0378">Hydrolase</keyword>
<gene>
    <name evidence="1" type="ORF">SAMN04487775_106119</name>
</gene>
<dbReference type="GO" id="GO:0005829">
    <property type="term" value="C:cytosol"/>
    <property type="evidence" value="ECO:0007669"/>
    <property type="project" value="TreeGrafter"/>
</dbReference>
<keyword evidence="2" id="KW-1185">Reference proteome</keyword>
<dbReference type="Proteomes" id="UP000182737">
    <property type="component" value="Unassembled WGS sequence"/>
</dbReference>
<organism evidence="1 2">
    <name type="scientific">Treponema bryantii</name>
    <dbReference type="NCBI Taxonomy" id="163"/>
    <lineage>
        <taxon>Bacteria</taxon>
        <taxon>Pseudomonadati</taxon>
        <taxon>Spirochaetota</taxon>
        <taxon>Spirochaetia</taxon>
        <taxon>Spirochaetales</taxon>
        <taxon>Treponemataceae</taxon>
        <taxon>Treponema</taxon>
    </lineage>
</organism>
<dbReference type="Pfam" id="PF08282">
    <property type="entry name" value="Hydrolase_3"/>
    <property type="match status" value="1"/>
</dbReference>
<dbReference type="SUPFAM" id="SSF56784">
    <property type="entry name" value="HAD-like"/>
    <property type="match status" value="1"/>
</dbReference>
<dbReference type="InterPro" id="IPR036412">
    <property type="entry name" value="HAD-like_sf"/>
</dbReference>
<dbReference type="InterPro" id="IPR023214">
    <property type="entry name" value="HAD_sf"/>
</dbReference>
<dbReference type="EMBL" id="FORI01000006">
    <property type="protein sequence ID" value="SFI81167.1"/>
    <property type="molecule type" value="Genomic_DNA"/>
</dbReference>
<sequence>MDNRNISIILSDLDGTLFHDDKSISAYSKQIIAEAQKRGILFGVCTSRAKVNAVKFLDGIQPDILITNGGGLVTVEMPKQVRHDGDDGRYDDNGVIYSCEFTVEEIRTLIKTTFEVCGPDAVLSVDNDHGLYCNTKEELGDKYWTHTDFADFNETAMKMCIETLDREKIEKVASSIGIDKIDYLPFSDIPWYKLSKKGATKEKAIEVLCEHLKIIPSQIAAFGDDFSDIGMLKLCGKGLAMENAIPEVKQIADEVCASNEADGLAEWIKNHLL</sequence>
<name>A0A1I3L8Y3_9SPIR</name>
<dbReference type="PANTHER" id="PTHR10000:SF8">
    <property type="entry name" value="HAD SUPERFAMILY HYDROLASE-LIKE, TYPE 3"/>
    <property type="match status" value="1"/>
</dbReference>
<dbReference type="RefSeq" id="WP_074931859.1">
    <property type="nucleotide sequence ID" value="NZ_FORI01000006.1"/>
</dbReference>
<dbReference type="InterPro" id="IPR006379">
    <property type="entry name" value="HAD-SF_hydro_IIB"/>
</dbReference>
<dbReference type="OrthoDB" id="9781413at2"/>
<dbReference type="AlphaFoldDB" id="A0A1I3L8Y3"/>
<evidence type="ECO:0000313" key="2">
    <source>
        <dbReference type="Proteomes" id="UP000182737"/>
    </source>
</evidence>
<protein>
    <submittedName>
        <fullName evidence="1">Haloacid dehalogenase-like hydrolase</fullName>
    </submittedName>
</protein>
<dbReference type="NCBIfam" id="TIGR01484">
    <property type="entry name" value="HAD-SF-IIB"/>
    <property type="match status" value="1"/>
</dbReference>
<dbReference type="GO" id="GO:0000287">
    <property type="term" value="F:magnesium ion binding"/>
    <property type="evidence" value="ECO:0007669"/>
    <property type="project" value="TreeGrafter"/>
</dbReference>
<dbReference type="GO" id="GO:0016791">
    <property type="term" value="F:phosphatase activity"/>
    <property type="evidence" value="ECO:0007669"/>
    <property type="project" value="TreeGrafter"/>
</dbReference>
<dbReference type="Gene3D" id="3.40.50.1000">
    <property type="entry name" value="HAD superfamily/HAD-like"/>
    <property type="match status" value="1"/>
</dbReference>
<reference evidence="2" key="1">
    <citation type="submission" date="2016-10" db="EMBL/GenBank/DDBJ databases">
        <authorList>
            <person name="Varghese N."/>
            <person name="Submissions S."/>
        </authorList>
    </citation>
    <scope>NUCLEOTIDE SEQUENCE [LARGE SCALE GENOMIC DNA]</scope>
    <source>
        <strain evidence="2">XBD1002</strain>
    </source>
</reference>
<proteinExistence type="predicted"/>
<dbReference type="PANTHER" id="PTHR10000">
    <property type="entry name" value="PHOSPHOSERINE PHOSPHATASE"/>
    <property type="match status" value="1"/>
</dbReference>
<dbReference type="Gene3D" id="3.30.1240.10">
    <property type="match status" value="1"/>
</dbReference>
<accession>A0A1I3L8Y3</accession>